<sequence>MKKVGRSNRMVPRISMPWKVFYYIRAGNYRSIKITAHSIYGLKKKARMFSRI</sequence>
<evidence type="ECO:0000313" key="1">
    <source>
        <dbReference type="EMBL" id="PRQ18837.1"/>
    </source>
</evidence>
<proteinExistence type="predicted"/>
<evidence type="ECO:0000313" key="2">
    <source>
        <dbReference type="Proteomes" id="UP000238479"/>
    </source>
</evidence>
<dbReference type="Proteomes" id="UP000238479">
    <property type="component" value="Chromosome 7"/>
</dbReference>
<reference evidence="1 2" key="1">
    <citation type="journal article" date="2018" name="Nat. Genet.">
        <title>The Rosa genome provides new insights in the design of modern roses.</title>
        <authorList>
            <person name="Bendahmane M."/>
        </authorList>
    </citation>
    <scope>NUCLEOTIDE SEQUENCE [LARGE SCALE GENOMIC DNA]</scope>
    <source>
        <strain evidence="2">cv. Old Blush</strain>
    </source>
</reference>
<comment type="caution">
    <text evidence="1">The sequence shown here is derived from an EMBL/GenBank/DDBJ whole genome shotgun (WGS) entry which is preliminary data.</text>
</comment>
<dbReference type="Gramene" id="PRQ18837">
    <property type="protein sequence ID" value="PRQ18837"/>
    <property type="gene ID" value="RchiOBHm_Chr7g0210501"/>
</dbReference>
<organism evidence="1 2">
    <name type="scientific">Rosa chinensis</name>
    <name type="common">China rose</name>
    <dbReference type="NCBI Taxonomy" id="74649"/>
    <lineage>
        <taxon>Eukaryota</taxon>
        <taxon>Viridiplantae</taxon>
        <taxon>Streptophyta</taxon>
        <taxon>Embryophyta</taxon>
        <taxon>Tracheophyta</taxon>
        <taxon>Spermatophyta</taxon>
        <taxon>Magnoliopsida</taxon>
        <taxon>eudicotyledons</taxon>
        <taxon>Gunneridae</taxon>
        <taxon>Pentapetalae</taxon>
        <taxon>rosids</taxon>
        <taxon>fabids</taxon>
        <taxon>Rosales</taxon>
        <taxon>Rosaceae</taxon>
        <taxon>Rosoideae</taxon>
        <taxon>Rosoideae incertae sedis</taxon>
        <taxon>Rosa</taxon>
    </lineage>
</organism>
<dbReference type="EMBL" id="PDCK01000045">
    <property type="protein sequence ID" value="PRQ18837.1"/>
    <property type="molecule type" value="Genomic_DNA"/>
</dbReference>
<name>A0A2P6PA78_ROSCH</name>
<keyword evidence="2" id="KW-1185">Reference proteome</keyword>
<gene>
    <name evidence="1" type="ORF">RchiOBHm_Chr7g0210501</name>
</gene>
<accession>A0A2P6PA78</accession>
<dbReference type="AlphaFoldDB" id="A0A2P6PA78"/>
<protein>
    <submittedName>
        <fullName evidence="1">Uncharacterized protein</fullName>
    </submittedName>
</protein>